<keyword evidence="1" id="KW-1133">Transmembrane helix</keyword>
<reference evidence="2 3" key="1">
    <citation type="submission" date="2015-10" db="EMBL/GenBank/DDBJ databases">
        <title>Genomic differences between typical nodule nitrogen-fixing rhizobial strains and those coming from bean seeds.</title>
        <authorList>
            <person name="Peralta H."/>
            <person name="Aguilar-Vera A."/>
            <person name="Diaz R."/>
            <person name="Mora Y."/>
            <person name="Martinez-Batallar G."/>
            <person name="Salazar E."/>
            <person name="Vargas-Lagunas C."/>
            <person name="Encarnacion S."/>
            <person name="Girard L."/>
            <person name="Mora J."/>
        </authorList>
    </citation>
    <scope>NUCLEOTIDE SEQUENCE [LARGE SCALE GENOMIC DNA]</scope>
    <source>
        <strain evidence="2 3">CFNEI 73</strain>
        <plasmid evidence="2 3">B</plasmid>
    </source>
</reference>
<feature type="transmembrane region" description="Helical" evidence="1">
    <location>
        <begin position="39"/>
        <end position="59"/>
    </location>
</feature>
<evidence type="ECO:0000256" key="1">
    <source>
        <dbReference type="SAM" id="Phobius"/>
    </source>
</evidence>
<organism evidence="2 3">
    <name type="scientific">Sinorhizobium americanum</name>
    <dbReference type="NCBI Taxonomy" id="194963"/>
    <lineage>
        <taxon>Bacteria</taxon>
        <taxon>Pseudomonadati</taxon>
        <taxon>Pseudomonadota</taxon>
        <taxon>Alphaproteobacteria</taxon>
        <taxon>Hyphomicrobiales</taxon>
        <taxon>Rhizobiaceae</taxon>
        <taxon>Sinorhizobium/Ensifer group</taxon>
        <taxon>Sinorhizobium</taxon>
    </lineage>
</organism>
<gene>
    <name evidence="2" type="ORF">SAMCFNEI73_pB0173</name>
</gene>
<dbReference type="KEGG" id="same:SAMCFNEI73_pB0173"/>
<protein>
    <recommendedName>
        <fullName evidence="4">Transmembrane protein</fullName>
    </recommendedName>
</protein>
<keyword evidence="2" id="KW-0614">Plasmid</keyword>
<evidence type="ECO:0000313" key="3">
    <source>
        <dbReference type="Proteomes" id="UP000182306"/>
    </source>
</evidence>
<sequence length="61" mass="6320">MGNPTLRSLLVCGSTSVLQRVKGNDKTPLAAPVFRYVPPLALVSSAQIILAILLASAIATT</sequence>
<dbReference type="Proteomes" id="UP000182306">
    <property type="component" value="Plasmid B"/>
</dbReference>
<evidence type="ECO:0000313" key="2">
    <source>
        <dbReference type="EMBL" id="APG93371.1"/>
    </source>
</evidence>
<keyword evidence="1" id="KW-0812">Transmembrane</keyword>
<name>A0A1L3LTE5_9HYPH</name>
<keyword evidence="1" id="KW-0472">Membrane</keyword>
<keyword evidence="3" id="KW-1185">Reference proteome</keyword>
<accession>A0A1L3LTE5</accession>
<dbReference type="EMBL" id="CP013109">
    <property type="protein sequence ID" value="APG93371.1"/>
    <property type="molecule type" value="Genomic_DNA"/>
</dbReference>
<geneLocation type="plasmid" evidence="2 3">
    <name>B</name>
</geneLocation>
<proteinExistence type="predicted"/>
<dbReference type="AlphaFoldDB" id="A0A1L3LTE5"/>
<evidence type="ECO:0008006" key="4">
    <source>
        <dbReference type="Google" id="ProtNLM"/>
    </source>
</evidence>